<dbReference type="Gene3D" id="3.30.870.10">
    <property type="entry name" value="Endonuclease Chain A"/>
    <property type="match status" value="1"/>
</dbReference>
<evidence type="ECO:0000313" key="3">
    <source>
        <dbReference type="EMBL" id="BAQ57154.1"/>
    </source>
</evidence>
<dbReference type="RefSeq" id="WP_060459399.1">
    <property type="nucleotide sequence ID" value="NZ_AP014808.1"/>
</dbReference>
<reference evidence="3 4" key="1">
    <citation type="submission" date="2015-03" db="EMBL/GenBank/DDBJ databases">
        <title>Complete genome sequence of Lactobacillus acetotolerans NBRC 13120.</title>
        <authorList>
            <person name="Toh H."/>
            <person name="Morita H."/>
            <person name="Fujita N."/>
        </authorList>
    </citation>
    <scope>NUCLEOTIDE SEQUENCE [LARGE SCALE GENOMIC DNA]</scope>
    <source>
        <strain evidence="3 4">NBRC 13120</strain>
    </source>
</reference>
<evidence type="ECO:0000313" key="4">
    <source>
        <dbReference type="Proteomes" id="UP000035709"/>
    </source>
</evidence>
<evidence type="ECO:0000256" key="1">
    <source>
        <dbReference type="SAM" id="MobiDB-lite"/>
    </source>
</evidence>
<gene>
    <name evidence="3" type="ORF">LBAT_0765</name>
</gene>
<feature type="region of interest" description="Disordered" evidence="1">
    <location>
        <begin position="222"/>
        <end position="245"/>
    </location>
</feature>
<dbReference type="GO" id="GO:0006793">
    <property type="term" value="P:phosphorus metabolic process"/>
    <property type="evidence" value="ECO:0007669"/>
    <property type="project" value="UniProtKB-ARBA"/>
</dbReference>
<feature type="compositionally biased region" description="Basic and acidic residues" evidence="1">
    <location>
        <begin position="231"/>
        <end position="242"/>
    </location>
</feature>
<dbReference type="GO" id="GO:0003824">
    <property type="term" value="F:catalytic activity"/>
    <property type="evidence" value="ECO:0007669"/>
    <property type="project" value="InterPro"/>
</dbReference>
<evidence type="ECO:0000259" key="2">
    <source>
        <dbReference type="PROSITE" id="PS50035"/>
    </source>
</evidence>
<name>A0A0D6A3A7_9LACO</name>
<dbReference type="EMBL" id="AP014808">
    <property type="protein sequence ID" value="BAQ57154.1"/>
    <property type="molecule type" value="Genomic_DNA"/>
</dbReference>
<dbReference type="KEGG" id="lae:LBAT_0765"/>
<keyword evidence="4" id="KW-1185">Reference proteome</keyword>
<dbReference type="Proteomes" id="UP000035709">
    <property type="component" value="Chromosome"/>
</dbReference>
<organism evidence="3 4">
    <name type="scientific">Lactobacillus acetotolerans</name>
    <dbReference type="NCBI Taxonomy" id="1600"/>
    <lineage>
        <taxon>Bacteria</taxon>
        <taxon>Bacillati</taxon>
        <taxon>Bacillota</taxon>
        <taxon>Bacilli</taxon>
        <taxon>Lactobacillales</taxon>
        <taxon>Lactobacillaceae</taxon>
        <taxon>Lactobacillus</taxon>
    </lineage>
</organism>
<dbReference type="InterPro" id="IPR001736">
    <property type="entry name" value="PLipase_D/transphosphatidylase"/>
</dbReference>
<accession>A0A0D6A3A7</accession>
<protein>
    <recommendedName>
        <fullName evidence="2">PLD phosphodiesterase domain-containing protein</fullName>
    </recommendedName>
</protein>
<feature type="domain" description="PLD phosphodiesterase" evidence="2">
    <location>
        <begin position="112"/>
        <end position="143"/>
    </location>
</feature>
<proteinExistence type="predicted"/>
<dbReference type="PATRIC" id="fig|1600.4.peg.783"/>
<sequence length="749" mass="85648">MDNNTFILVNDKVANLSPEQVFDAQKYTDLIAVTYSASANFVNKYFSNFKNVDLVLGIPESNTETTAAQIQADQVINTVGQLKNNMLKNFYALSTTMKDKLTKHHFNIYISTKKAIHDKFYLLKNASGQTRVIIGSANASNQAFNANIAQSECVFIFDDDEKLYNAIYQHYSNDIATIVQSYYPNMLLKKYKETKNKQAKDKKDVATVFTLDSNEEADINTDAISGAMDSVEDKENVDKDTNSSKVLDSISDKASKLRQSNSKKNKQDLETVTILKQNILQRPNLPTKLRGKNTIKKRVKKLIVHDVVDAGNSKTTNKTIALRESLPVLLDRPLERNLQKGNSGILLKDKNSNIMHPIGKYANNDTIRKQLTQIDHLMETYRDYTMPLNDSSRVKNEYAKRPYEALIFAFTAPFLTEIRSKVKGNLRERVSNFLFLGADFNTGKSTLLDALRMMTAYSSDQISPKISWTNRFPGSSRKIFDASNELQILMTTSSNGTLFYDEIDPKFFEKNARDIILSSVQNSDSNSDIAPVIATTNSAKTTFEGETHKRLKFLNFTRKFPSLDNNDEKKWYNPTSVKKLHEILNNIDNSLFLDFIMRMSEKLNEDNIDWGMNEGENDFLKVSREIFRQYYKLADLPLPEYFPEEAIHGDYSQNSKWMWYKLYHSDIEHFVEKDGVLTYNLARNIASTSNFNKGSAIEAYRNALPTSVCYEGNKGRAGNIIMLNKKEFLKWINIKQNETFADKIKNFFS</sequence>
<dbReference type="OrthoDB" id="2442802at2"/>
<dbReference type="CDD" id="cd09117">
    <property type="entry name" value="PLDc_Bfil_DEXD_like"/>
    <property type="match status" value="1"/>
</dbReference>
<dbReference type="AlphaFoldDB" id="A0A0D6A3A7"/>
<dbReference type="PROSITE" id="PS50035">
    <property type="entry name" value="PLD"/>
    <property type="match status" value="1"/>
</dbReference>